<evidence type="ECO:0008006" key="9">
    <source>
        <dbReference type="Google" id="ProtNLM"/>
    </source>
</evidence>
<proteinExistence type="predicted"/>
<evidence type="ECO:0000256" key="1">
    <source>
        <dbReference type="ARBA" id="ARBA00004651"/>
    </source>
</evidence>
<name>X1H0N0_9ZZZZ</name>
<evidence type="ECO:0000256" key="2">
    <source>
        <dbReference type="ARBA" id="ARBA00022448"/>
    </source>
</evidence>
<keyword evidence="6 7" id="KW-0472">Membrane</keyword>
<feature type="transmembrane region" description="Helical" evidence="7">
    <location>
        <begin position="78"/>
        <end position="97"/>
    </location>
</feature>
<comment type="caution">
    <text evidence="8">The sequence shown here is derived from an EMBL/GenBank/DDBJ whole genome shotgun (WGS) entry which is preliminary data.</text>
</comment>
<evidence type="ECO:0000256" key="7">
    <source>
        <dbReference type="SAM" id="Phobius"/>
    </source>
</evidence>
<evidence type="ECO:0000256" key="5">
    <source>
        <dbReference type="ARBA" id="ARBA00022989"/>
    </source>
</evidence>
<dbReference type="GO" id="GO:0005886">
    <property type="term" value="C:plasma membrane"/>
    <property type="evidence" value="ECO:0007669"/>
    <property type="project" value="UniProtKB-SubCell"/>
</dbReference>
<dbReference type="PANTHER" id="PTHR43744:SF8">
    <property type="entry name" value="SN-GLYCEROL-3-PHOSPHATE TRANSPORT SYSTEM PERMEASE PROTEIN UGPE"/>
    <property type="match status" value="1"/>
</dbReference>
<comment type="subcellular location">
    <subcellularLocation>
        <location evidence="1">Cell membrane</location>
        <topology evidence="1">Multi-pass membrane protein</topology>
    </subcellularLocation>
</comment>
<dbReference type="InterPro" id="IPR035906">
    <property type="entry name" value="MetI-like_sf"/>
</dbReference>
<evidence type="ECO:0000256" key="3">
    <source>
        <dbReference type="ARBA" id="ARBA00022475"/>
    </source>
</evidence>
<dbReference type="PANTHER" id="PTHR43744">
    <property type="entry name" value="ABC TRANSPORTER PERMEASE PROTEIN MG189-RELATED-RELATED"/>
    <property type="match status" value="1"/>
</dbReference>
<evidence type="ECO:0000256" key="4">
    <source>
        <dbReference type="ARBA" id="ARBA00022692"/>
    </source>
</evidence>
<dbReference type="Gene3D" id="1.10.3720.10">
    <property type="entry name" value="MetI-like"/>
    <property type="match status" value="1"/>
</dbReference>
<dbReference type="SUPFAM" id="SSF161098">
    <property type="entry name" value="MetI-like"/>
    <property type="match status" value="1"/>
</dbReference>
<protein>
    <recommendedName>
        <fullName evidence="9">ABC transmembrane type-1 domain-containing protein</fullName>
    </recommendedName>
</protein>
<keyword evidence="2" id="KW-0813">Transport</keyword>
<dbReference type="EMBL" id="BARU01006519">
    <property type="protein sequence ID" value="GAH47419.1"/>
    <property type="molecule type" value="Genomic_DNA"/>
</dbReference>
<organism evidence="8">
    <name type="scientific">marine sediment metagenome</name>
    <dbReference type="NCBI Taxonomy" id="412755"/>
    <lineage>
        <taxon>unclassified sequences</taxon>
        <taxon>metagenomes</taxon>
        <taxon>ecological metagenomes</taxon>
    </lineage>
</organism>
<dbReference type="AlphaFoldDB" id="X1H0N0"/>
<keyword evidence="5 7" id="KW-1133">Transmembrane helix</keyword>
<sequence>MKETSVYYLKNVLFYILCTLIAALMMMPFVWQILSIFKTPAELISYPVSWWPGSFFYLENLKLALKYVNWLSCYKNTLIYAGVSTVGCVFFSVMAGYSFAKFKFPGKEIFFIVILATLMLPFQVQIIPLYLITIKFGIFDTYYGMILPRLAATFGTFLARQ</sequence>
<keyword evidence="3" id="KW-1003">Cell membrane</keyword>
<keyword evidence="4 7" id="KW-0812">Transmembrane</keyword>
<reference evidence="8" key="1">
    <citation type="journal article" date="2014" name="Front. Microbiol.">
        <title>High frequency of phylogenetically diverse reductive dehalogenase-homologous genes in deep subseafloor sedimentary metagenomes.</title>
        <authorList>
            <person name="Kawai M."/>
            <person name="Futagami T."/>
            <person name="Toyoda A."/>
            <person name="Takaki Y."/>
            <person name="Nishi S."/>
            <person name="Hori S."/>
            <person name="Arai W."/>
            <person name="Tsubouchi T."/>
            <person name="Morono Y."/>
            <person name="Uchiyama I."/>
            <person name="Ito T."/>
            <person name="Fujiyama A."/>
            <person name="Inagaki F."/>
            <person name="Takami H."/>
        </authorList>
    </citation>
    <scope>NUCLEOTIDE SEQUENCE</scope>
    <source>
        <strain evidence="8">Expedition CK06-06</strain>
    </source>
</reference>
<gene>
    <name evidence="8" type="ORF">S03H2_12825</name>
</gene>
<evidence type="ECO:0000313" key="8">
    <source>
        <dbReference type="EMBL" id="GAH47419.1"/>
    </source>
</evidence>
<feature type="transmembrane region" description="Helical" evidence="7">
    <location>
        <begin position="109"/>
        <end position="130"/>
    </location>
</feature>
<feature type="transmembrane region" description="Helical" evidence="7">
    <location>
        <begin position="12"/>
        <end position="31"/>
    </location>
</feature>
<accession>X1H0N0</accession>
<evidence type="ECO:0000256" key="6">
    <source>
        <dbReference type="ARBA" id="ARBA00023136"/>
    </source>
</evidence>